<proteinExistence type="predicted"/>
<accession>A0ABT3DJE1</accession>
<dbReference type="PROSITE" id="PS51257">
    <property type="entry name" value="PROKAR_LIPOPROTEIN"/>
    <property type="match status" value="1"/>
</dbReference>
<keyword evidence="2" id="KW-0732">Signal</keyword>
<feature type="signal peptide" evidence="2">
    <location>
        <begin position="1"/>
        <end position="21"/>
    </location>
</feature>
<dbReference type="EMBL" id="JAOYEY010000043">
    <property type="protein sequence ID" value="MCV9886988.1"/>
    <property type="molecule type" value="Genomic_DNA"/>
</dbReference>
<gene>
    <name evidence="3" type="ORF">OIH86_15215</name>
</gene>
<reference evidence="3 4" key="1">
    <citation type="submission" date="2022-10" db="EMBL/GenBank/DDBJ databases">
        <title>Draft genome assembly of moderately radiation resistant bacterium Metabacillus halosaccharovorans.</title>
        <authorList>
            <person name="Pal S."/>
            <person name="Gopinathan A."/>
        </authorList>
    </citation>
    <scope>NUCLEOTIDE SEQUENCE [LARGE SCALE GENOMIC DNA]</scope>
    <source>
        <strain evidence="3 4">VITHBRA001</strain>
    </source>
</reference>
<feature type="chain" id="PRO_5045839537" description="Lipoprotein" evidence="2">
    <location>
        <begin position="22"/>
        <end position="176"/>
    </location>
</feature>
<evidence type="ECO:0008006" key="5">
    <source>
        <dbReference type="Google" id="ProtNLM"/>
    </source>
</evidence>
<evidence type="ECO:0000313" key="3">
    <source>
        <dbReference type="EMBL" id="MCV9886988.1"/>
    </source>
</evidence>
<name>A0ABT3DJE1_9BACI</name>
<protein>
    <recommendedName>
        <fullName evidence="5">Lipoprotein</fullName>
    </recommendedName>
</protein>
<dbReference type="Proteomes" id="UP001526147">
    <property type="component" value="Unassembled WGS sequence"/>
</dbReference>
<sequence>MRKFWFLFSTLVFAIGLTACAGETEESTESQNTKSEDATAEEGTDKEQNAKSAMMRFYMSTSKAINEHDGDLNVYEASEEEPTAEMKTSAEASAKAVVEQLKTIEIPEELADQKADLESAIEDLTASYQTKADELAKDAPSLDAANETFTQADEKLGKVFEDVGLIPTSLSTEVND</sequence>
<evidence type="ECO:0000256" key="1">
    <source>
        <dbReference type="SAM" id="MobiDB-lite"/>
    </source>
</evidence>
<evidence type="ECO:0000256" key="2">
    <source>
        <dbReference type="SAM" id="SignalP"/>
    </source>
</evidence>
<feature type="region of interest" description="Disordered" evidence="1">
    <location>
        <begin position="22"/>
        <end position="50"/>
    </location>
</feature>
<keyword evidence="4" id="KW-1185">Reference proteome</keyword>
<evidence type="ECO:0000313" key="4">
    <source>
        <dbReference type="Proteomes" id="UP001526147"/>
    </source>
</evidence>
<organism evidence="3 4">
    <name type="scientific">Metabacillus halosaccharovorans</name>
    <dbReference type="NCBI Taxonomy" id="930124"/>
    <lineage>
        <taxon>Bacteria</taxon>
        <taxon>Bacillati</taxon>
        <taxon>Bacillota</taxon>
        <taxon>Bacilli</taxon>
        <taxon>Bacillales</taxon>
        <taxon>Bacillaceae</taxon>
        <taxon>Metabacillus</taxon>
    </lineage>
</organism>
<dbReference type="RefSeq" id="WP_264143459.1">
    <property type="nucleotide sequence ID" value="NZ_JAOYEY010000043.1"/>
</dbReference>
<comment type="caution">
    <text evidence="3">The sequence shown here is derived from an EMBL/GenBank/DDBJ whole genome shotgun (WGS) entry which is preliminary data.</text>
</comment>